<keyword evidence="1" id="KW-1133">Transmembrane helix</keyword>
<dbReference type="Proteomes" id="UP000320582">
    <property type="component" value="Unassembled WGS sequence"/>
</dbReference>
<feature type="transmembrane region" description="Helical" evidence="1">
    <location>
        <begin position="73"/>
        <end position="91"/>
    </location>
</feature>
<feature type="transmembrane region" description="Helical" evidence="1">
    <location>
        <begin position="140"/>
        <end position="158"/>
    </location>
</feature>
<name>A0A543K5T5_9RHOB</name>
<organism evidence="2 3">
    <name type="scientific">Roseinatronobacter monicus</name>
    <dbReference type="NCBI Taxonomy" id="393481"/>
    <lineage>
        <taxon>Bacteria</taxon>
        <taxon>Pseudomonadati</taxon>
        <taxon>Pseudomonadota</taxon>
        <taxon>Alphaproteobacteria</taxon>
        <taxon>Rhodobacterales</taxon>
        <taxon>Paracoccaceae</taxon>
        <taxon>Roseinatronobacter</taxon>
    </lineage>
</organism>
<feature type="transmembrane region" description="Helical" evidence="1">
    <location>
        <begin position="164"/>
        <end position="185"/>
    </location>
</feature>
<evidence type="ECO:0000313" key="3">
    <source>
        <dbReference type="Proteomes" id="UP000320582"/>
    </source>
</evidence>
<feature type="transmembrane region" description="Helical" evidence="1">
    <location>
        <begin position="229"/>
        <end position="253"/>
    </location>
</feature>
<keyword evidence="3" id="KW-1185">Reference proteome</keyword>
<gene>
    <name evidence="2" type="ORF">BD293_3834</name>
</gene>
<proteinExistence type="predicted"/>
<comment type="caution">
    <text evidence="2">The sequence shown here is derived from an EMBL/GenBank/DDBJ whole genome shotgun (WGS) entry which is preliminary data.</text>
</comment>
<keyword evidence="1" id="KW-0472">Membrane</keyword>
<dbReference type="EMBL" id="VFPT01000002">
    <property type="protein sequence ID" value="TQM90448.1"/>
    <property type="molecule type" value="Genomic_DNA"/>
</dbReference>
<sequence length="269" mass="29613">MKTNRDALWSLVFLAGLPALFLGAMQVVALAMPDTPREPYHTALVMALALIWLAPSALWQERNSAVPNGPRKMRRRFISFAGILALLLAPGEPQLNDDLATMLLKWLPFLGVIAAMSLWELLFHVNHIRPSARRALGRRAALRVGITSLLAVPLWLIAQSTPAHALWIWLICLGVVSTVVLPETLPRHGAIRLGRGVISIGEHLSFGAALLTFLVLSGFGRPDDPDQQIAYLVISTIGIAGALTAVTLVFAWLDWRGQTPNRPHKFYRH</sequence>
<protein>
    <submittedName>
        <fullName evidence="2">Uncharacterized protein</fullName>
    </submittedName>
</protein>
<dbReference type="AlphaFoldDB" id="A0A543K5T5"/>
<evidence type="ECO:0000313" key="2">
    <source>
        <dbReference type="EMBL" id="TQM90448.1"/>
    </source>
</evidence>
<evidence type="ECO:0000256" key="1">
    <source>
        <dbReference type="SAM" id="Phobius"/>
    </source>
</evidence>
<feature type="transmembrane region" description="Helical" evidence="1">
    <location>
        <begin position="106"/>
        <end position="128"/>
    </location>
</feature>
<dbReference type="RefSeq" id="WP_142084908.1">
    <property type="nucleotide sequence ID" value="NZ_VFPT01000002.1"/>
</dbReference>
<reference evidence="2 3" key="1">
    <citation type="submission" date="2019-06" db="EMBL/GenBank/DDBJ databases">
        <title>Genomic Encyclopedia of Archaeal and Bacterial Type Strains, Phase II (KMG-II): from individual species to whole genera.</title>
        <authorList>
            <person name="Goeker M."/>
        </authorList>
    </citation>
    <scope>NUCLEOTIDE SEQUENCE [LARGE SCALE GENOMIC DNA]</scope>
    <source>
        <strain evidence="2 3">DSM 18423</strain>
    </source>
</reference>
<feature type="transmembrane region" description="Helical" evidence="1">
    <location>
        <begin position="41"/>
        <end position="61"/>
    </location>
</feature>
<keyword evidence="1" id="KW-0812">Transmembrane</keyword>
<accession>A0A543K5T5</accession>
<feature type="transmembrane region" description="Helical" evidence="1">
    <location>
        <begin position="197"/>
        <end position="217"/>
    </location>
</feature>